<dbReference type="Proteomes" id="UP000025227">
    <property type="component" value="Unplaced"/>
</dbReference>
<dbReference type="InterPro" id="IPR017452">
    <property type="entry name" value="GPCR_Rhodpsn_7TM"/>
</dbReference>
<proteinExistence type="predicted"/>
<dbReference type="InterPro" id="IPR052665">
    <property type="entry name" value="Neuropeptide-GPCR"/>
</dbReference>
<dbReference type="InterPro" id="IPR019426">
    <property type="entry name" value="7TM_GPCR_serpentine_rcpt_Srv"/>
</dbReference>
<dbReference type="PANTHER" id="PTHR24224:SF17">
    <property type="entry name" value="G-PROTEIN COUPLED RECEPTORS FAMILY 1 PROFILE DOMAIN-CONTAINING PROTEIN"/>
    <property type="match status" value="1"/>
</dbReference>
<evidence type="ECO:0000256" key="3">
    <source>
        <dbReference type="ARBA" id="ARBA00022989"/>
    </source>
</evidence>
<feature type="transmembrane region" description="Helical" evidence="5">
    <location>
        <begin position="41"/>
        <end position="65"/>
    </location>
</feature>
<dbReference type="AlphaFoldDB" id="A0A7I4YHB0"/>
<feature type="transmembrane region" description="Helical" evidence="5">
    <location>
        <begin position="254"/>
        <end position="274"/>
    </location>
</feature>
<dbReference type="Pfam" id="PF10323">
    <property type="entry name" value="7TM_GPCR_Srv"/>
    <property type="match status" value="1"/>
</dbReference>
<dbReference type="OMA" id="PPKWPML"/>
<organism evidence="7 8">
    <name type="scientific">Haemonchus contortus</name>
    <name type="common">Barber pole worm</name>
    <dbReference type="NCBI Taxonomy" id="6289"/>
    <lineage>
        <taxon>Eukaryota</taxon>
        <taxon>Metazoa</taxon>
        <taxon>Ecdysozoa</taxon>
        <taxon>Nematoda</taxon>
        <taxon>Chromadorea</taxon>
        <taxon>Rhabditida</taxon>
        <taxon>Rhabditina</taxon>
        <taxon>Rhabditomorpha</taxon>
        <taxon>Strongyloidea</taxon>
        <taxon>Trichostrongylidae</taxon>
        <taxon>Haemonchus</taxon>
    </lineage>
</organism>
<evidence type="ECO:0000313" key="8">
    <source>
        <dbReference type="WBParaSite" id="HCON_00097285-00001"/>
    </source>
</evidence>
<feature type="transmembrane region" description="Helical" evidence="5">
    <location>
        <begin position="128"/>
        <end position="150"/>
    </location>
</feature>
<feature type="transmembrane region" description="Helical" evidence="5">
    <location>
        <begin position="216"/>
        <end position="242"/>
    </location>
</feature>
<dbReference type="SUPFAM" id="SSF81321">
    <property type="entry name" value="Family A G protein-coupled receptor-like"/>
    <property type="match status" value="1"/>
</dbReference>
<dbReference type="GO" id="GO:0016020">
    <property type="term" value="C:membrane"/>
    <property type="evidence" value="ECO:0007669"/>
    <property type="project" value="UniProtKB-SubCell"/>
</dbReference>
<evidence type="ECO:0000256" key="4">
    <source>
        <dbReference type="ARBA" id="ARBA00023136"/>
    </source>
</evidence>
<sequence>MVLYWSHYIFIGVNVISFPLYSLIIIICIKEYKHNPSQRAFYLLFISQGLMDTLVMASYFIFGILRLSELLNSLFWTYRDYYVAAWSFNQTYVSAIFRCFGVLVISFQKYISLCKSENQRLQLINTSYRWVSVILQWTVPMVYSIPLLLFSDPTFKGSENMEVLVEHKHITIATSMTAVFVTTTFLLCSFCYVNILKYLINNRFALCQALKRERRLYAQMMGLFVGFVLLFVFYVLMFSFSLRTDNSPIFTMRIIFPLINCFFSYINPWMMLILNVDMRRKVLSTVGQVAARKVSLIMATPVKAMSAVVPTRF</sequence>
<accession>A0A7I4YHB0</accession>
<dbReference type="PROSITE" id="PS50262">
    <property type="entry name" value="G_PROTEIN_RECEP_F1_2"/>
    <property type="match status" value="1"/>
</dbReference>
<dbReference type="Gene3D" id="1.20.1070.10">
    <property type="entry name" value="Rhodopsin 7-helix transmembrane proteins"/>
    <property type="match status" value="1"/>
</dbReference>
<feature type="transmembrane region" description="Helical" evidence="5">
    <location>
        <begin position="170"/>
        <end position="195"/>
    </location>
</feature>
<feature type="transmembrane region" description="Helical" evidence="5">
    <location>
        <begin position="6"/>
        <end position="29"/>
    </location>
</feature>
<keyword evidence="2 5" id="KW-0812">Transmembrane</keyword>
<name>A0A7I4YHB0_HAECO</name>
<protein>
    <submittedName>
        <fullName evidence="8">G_PROTEIN_RECEP_F1_2 domain-containing protein</fullName>
    </submittedName>
</protein>
<dbReference type="PANTHER" id="PTHR24224">
    <property type="entry name" value="CARDIOACCELERATORY PEPTIDE RECEPTOR-RELATED"/>
    <property type="match status" value="1"/>
</dbReference>
<evidence type="ECO:0000256" key="5">
    <source>
        <dbReference type="SAM" id="Phobius"/>
    </source>
</evidence>
<dbReference type="WBParaSite" id="HCON_00097285-00001">
    <property type="protein sequence ID" value="HCON_00097285-00001"/>
    <property type="gene ID" value="HCON_00097285"/>
</dbReference>
<evidence type="ECO:0000256" key="1">
    <source>
        <dbReference type="ARBA" id="ARBA00004370"/>
    </source>
</evidence>
<evidence type="ECO:0000256" key="2">
    <source>
        <dbReference type="ARBA" id="ARBA00022692"/>
    </source>
</evidence>
<comment type="subcellular location">
    <subcellularLocation>
        <location evidence="1">Membrane</location>
    </subcellularLocation>
</comment>
<feature type="transmembrane region" description="Helical" evidence="5">
    <location>
        <begin position="85"/>
        <end position="107"/>
    </location>
</feature>
<keyword evidence="4 5" id="KW-0472">Membrane</keyword>
<feature type="domain" description="G-protein coupled receptors family 1 profile" evidence="6">
    <location>
        <begin position="21"/>
        <end position="271"/>
    </location>
</feature>
<evidence type="ECO:0000259" key="6">
    <source>
        <dbReference type="PROSITE" id="PS50262"/>
    </source>
</evidence>
<keyword evidence="3 5" id="KW-1133">Transmembrane helix</keyword>
<reference evidence="8" key="1">
    <citation type="submission" date="2020-12" db="UniProtKB">
        <authorList>
            <consortium name="WormBaseParasite"/>
        </authorList>
    </citation>
    <scope>IDENTIFICATION</scope>
    <source>
        <strain evidence="8">MHco3</strain>
    </source>
</reference>
<evidence type="ECO:0000313" key="7">
    <source>
        <dbReference type="Proteomes" id="UP000025227"/>
    </source>
</evidence>
<keyword evidence="7" id="KW-1185">Reference proteome</keyword>